<keyword evidence="3" id="KW-1185">Reference proteome</keyword>
<dbReference type="Proteomes" id="UP001274896">
    <property type="component" value="Unassembled WGS sequence"/>
</dbReference>
<keyword evidence="1" id="KW-1133">Transmembrane helix</keyword>
<feature type="transmembrane region" description="Helical" evidence="1">
    <location>
        <begin position="244"/>
        <end position="261"/>
    </location>
</feature>
<evidence type="ECO:0008006" key="4">
    <source>
        <dbReference type="Google" id="ProtNLM"/>
    </source>
</evidence>
<feature type="transmembrane region" description="Helical" evidence="1">
    <location>
        <begin position="169"/>
        <end position="189"/>
    </location>
</feature>
<feature type="transmembrane region" description="Helical" evidence="1">
    <location>
        <begin position="91"/>
        <end position="109"/>
    </location>
</feature>
<dbReference type="Gene3D" id="1.20.1070.10">
    <property type="entry name" value="Rhodopsin 7-helix transmembrane proteins"/>
    <property type="match status" value="1"/>
</dbReference>
<keyword evidence="1" id="KW-0472">Membrane</keyword>
<dbReference type="AlphaFoldDB" id="A0AAE0R2S4"/>
<comment type="caution">
    <text evidence="2">The sequence shown here is derived from an EMBL/GenBank/DDBJ whole genome shotgun (WGS) entry which is preliminary data.</text>
</comment>
<keyword evidence="1" id="KW-0812">Transmembrane</keyword>
<feature type="transmembrane region" description="Helical" evidence="1">
    <location>
        <begin position="46"/>
        <end position="71"/>
    </location>
</feature>
<dbReference type="EMBL" id="JAUCMX010000007">
    <property type="protein sequence ID" value="KAK3539841.1"/>
    <property type="molecule type" value="Genomic_DNA"/>
</dbReference>
<organism evidence="2 3">
    <name type="scientific">Hemibagrus guttatus</name>
    <dbReference type="NCBI Taxonomy" id="175788"/>
    <lineage>
        <taxon>Eukaryota</taxon>
        <taxon>Metazoa</taxon>
        <taxon>Chordata</taxon>
        <taxon>Craniata</taxon>
        <taxon>Vertebrata</taxon>
        <taxon>Euteleostomi</taxon>
        <taxon>Actinopterygii</taxon>
        <taxon>Neopterygii</taxon>
        <taxon>Teleostei</taxon>
        <taxon>Ostariophysi</taxon>
        <taxon>Siluriformes</taxon>
        <taxon>Bagridae</taxon>
        <taxon>Hemibagrus</taxon>
    </lineage>
</organism>
<evidence type="ECO:0000313" key="3">
    <source>
        <dbReference type="Proteomes" id="UP001274896"/>
    </source>
</evidence>
<feature type="transmembrane region" description="Helical" evidence="1">
    <location>
        <begin position="121"/>
        <end position="142"/>
    </location>
</feature>
<gene>
    <name evidence="2" type="ORF">QTP70_013416</name>
</gene>
<dbReference type="GO" id="GO:0043235">
    <property type="term" value="C:receptor complex"/>
    <property type="evidence" value="ECO:0007669"/>
    <property type="project" value="TreeGrafter"/>
</dbReference>
<feature type="transmembrane region" description="Helical" evidence="1">
    <location>
        <begin position="20"/>
        <end position="39"/>
    </location>
</feature>
<accession>A0AAE0R2S4</accession>
<reference evidence="2" key="1">
    <citation type="submission" date="2023-06" db="EMBL/GenBank/DDBJ databases">
        <title>Male Hemibagrus guttatus genome.</title>
        <authorList>
            <person name="Bian C."/>
        </authorList>
    </citation>
    <scope>NUCLEOTIDE SEQUENCE</scope>
    <source>
        <strain evidence="2">Male_cb2023</strain>
        <tissue evidence="2">Muscle</tissue>
    </source>
</reference>
<evidence type="ECO:0000313" key="2">
    <source>
        <dbReference type="EMBL" id="KAK3539841.1"/>
    </source>
</evidence>
<feature type="transmembrane region" description="Helical" evidence="1">
    <location>
        <begin position="281"/>
        <end position="298"/>
    </location>
</feature>
<sequence length="340" mass="38177">MMAVLQEETETCTSDMTLQYLIFLLSKVALNTLVLSFWLSSIPKTLLGVYSISIYLVDLLLICSISWVWWFPQNHHTHEVMCLSLSHSSNIYSLLPLPVLLAGALDCVIQQHVGFSQKSLGRTAVHCAVVMLMWMLACFYSYCYTDTELLTIQYSEGVSALVCSVQGSLVVSHFSLNLFIIVSFILLLHCRKLPGWVCMANKLTKQRTGTLSISDLAFSRKLEKLESGAVEEAHMNKEQDRPSLIISLVLCFALNWTPYLLMSVVCDLLGFAVPAYASVNLLWTACANSLLVGLAFWYRSNKHGPFCPLPDDICPWGFFWYLSRENGQYTASTKLYDGQG</sequence>
<protein>
    <recommendedName>
        <fullName evidence="4">G-protein coupled receptor 160</fullName>
    </recommendedName>
</protein>
<evidence type="ECO:0000256" key="1">
    <source>
        <dbReference type="SAM" id="Phobius"/>
    </source>
</evidence>
<dbReference type="GO" id="GO:0005886">
    <property type="term" value="C:plasma membrane"/>
    <property type="evidence" value="ECO:0007669"/>
    <property type="project" value="TreeGrafter"/>
</dbReference>
<dbReference type="PANTHER" id="PTHR15573">
    <property type="entry name" value="G-PROTEIN COUPLED RECEPTOR 160-RELATED"/>
    <property type="match status" value="1"/>
</dbReference>
<proteinExistence type="predicted"/>
<dbReference type="PANTHER" id="PTHR15573:SF0">
    <property type="entry name" value="G-PROTEIN COUPLED RECEPTOR 160-RELATED"/>
    <property type="match status" value="1"/>
</dbReference>
<dbReference type="InterPro" id="IPR042353">
    <property type="entry name" value="GPR160"/>
</dbReference>
<name>A0AAE0R2S4_9TELE</name>